<dbReference type="RefSeq" id="XP_052943022.1">
    <property type="nucleotide sequence ID" value="XM_053090495.1"/>
</dbReference>
<sequence length="204" mass="21553">MSTPTYDTTLYLISLPTRLGEVLRLRETVTFDAESVLSPAHRDTANVKLLAGKLADVVPSAASHDAMEGGVELKSAATGIQAAFIPETAVEVYSFDDRTKADTGLARMFQAMEQRTKSDPSCRSAEAARVFRAALNAAMADAIYKDGASATRTAPAQTVPVQTDSARTASLKTASDGPEGLEEAMAKELFGSGLDDQQPAGPRK</sequence>
<dbReference type="AlphaFoldDB" id="A0AA38H3T1"/>
<feature type="compositionally biased region" description="Polar residues" evidence="1">
    <location>
        <begin position="151"/>
        <end position="173"/>
    </location>
</feature>
<evidence type="ECO:0000313" key="3">
    <source>
        <dbReference type="Proteomes" id="UP001164286"/>
    </source>
</evidence>
<feature type="region of interest" description="Disordered" evidence="1">
    <location>
        <begin position="151"/>
        <end position="179"/>
    </location>
</feature>
<keyword evidence="3" id="KW-1185">Reference proteome</keyword>
<organism evidence="2 3">
    <name type="scientific">Dioszegia hungarica</name>
    <dbReference type="NCBI Taxonomy" id="4972"/>
    <lineage>
        <taxon>Eukaryota</taxon>
        <taxon>Fungi</taxon>
        <taxon>Dikarya</taxon>
        <taxon>Basidiomycota</taxon>
        <taxon>Agaricomycotina</taxon>
        <taxon>Tremellomycetes</taxon>
        <taxon>Tremellales</taxon>
        <taxon>Bulleribasidiaceae</taxon>
        <taxon>Dioszegia</taxon>
    </lineage>
</organism>
<evidence type="ECO:0000313" key="2">
    <source>
        <dbReference type="EMBL" id="KAI9633245.1"/>
    </source>
</evidence>
<gene>
    <name evidence="2" type="ORF">MKK02DRAFT_39224</name>
</gene>
<proteinExistence type="predicted"/>
<comment type="caution">
    <text evidence="2">The sequence shown here is derived from an EMBL/GenBank/DDBJ whole genome shotgun (WGS) entry which is preliminary data.</text>
</comment>
<dbReference type="Proteomes" id="UP001164286">
    <property type="component" value="Unassembled WGS sequence"/>
</dbReference>
<name>A0AA38H3T1_9TREE</name>
<dbReference type="EMBL" id="JAKWFO010000011">
    <property type="protein sequence ID" value="KAI9633245.1"/>
    <property type="molecule type" value="Genomic_DNA"/>
</dbReference>
<protein>
    <submittedName>
        <fullName evidence="2">Uncharacterized protein</fullName>
    </submittedName>
</protein>
<accession>A0AA38H3T1</accession>
<reference evidence="2" key="1">
    <citation type="journal article" date="2022" name="G3 (Bethesda)">
        <title>High quality genome of the basidiomycete yeast Dioszegia hungarica PDD-24b-2 isolated from cloud water.</title>
        <authorList>
            <person name="Jarrige D."/>
            <person name="Haridas S."/>
            <person name="Bleykasten-Grosshans C."/>
            <person name="Joly M."/>
            <person name="Nadalig T."/>
            <person name="Sancelme M."/>
            <person name="Vuilleumier S."/>
            <person name="Grigoriev I.V."/>
            <person name="Amato P."/>
            <person name="Bringel F."/>
        </authorList>
    </citation>
    <scope>NUCLEOTIDE SEQUENCE</scope>
    <source>
        <strain evidence="2">PDD-24b-2</strain>
    </source>
</reference>
<dbReference type="GeneID" id="77729700"/>
<evidence type="ECO:0000256" key="1">
    <source>
        <dbReference type="SAM" id="MobiDB-lite"/>
    </source>
</evidence>